<evidence type="ECO:0000256" key="5">
    <source>
        <dbReference type="ARBA" id="ARBA00022840"/>
    </source>
</evidence>
<name>A0AAD7KJC5_9AGAR</name>
<organism evidence="11 12">
    <name type="scientific">Mycena metata</name>
    <dbReference type="NCBI Taxonomy" id="1033252"/>
    <lineage>
        <taxon>Eukaryota</taxon>
        <taxon>Fungi</taxon>
        <taxon>Dikarya</taxon>
        <taxon>Basidiomycota</taxon>
        <taxon>Agaricomycotina</taxon>
        <taxon>Agaricomycetes</taxon>
        <taxon>Agaricomycetidae</taxon>
        <taxon>Agaricales</taxon>
        <taxon>Marasmiineae</taxon>
        <taxon>Mycenaceae</taxon>
        <taxon>Mycena</taxon>
    </lineage>
</organism>
<dbReference type="PANTHER" id="PTHR47963">
    <property type="entry name" value="DEAD-BOX ATP-DEPENDENT RNA HELICASE 47, MITOCHONDRIAL"/>
    <property type="match status" value="1"/>
</dbReference>
<comment type="caution">
    <text evidence="11">The sequence shown here is derived from an EMBL/GenBank/DDBJ whole genome shotgun (WGS) entry which is preliminary data.</text>
</comment>
<feature type="short sequence motif" description="Q motif" evidence="6">
    <location>
        <begin position="46"/>
        <end position="76"/>
    </location>
</feature>
<evidence type="ECO:0000313" key="12">
    <source>
        <dbReference type="Proteomes" id="UP001215598"/>
    </source>
</evidence>
<dbReference type="InterPro" id="IPR027417">
    <property type="entry name" value="P-loop_NTPase"/>
</dbReference>
<dbReference type="InterPro" id="IPR050547">
    <property type="entry name" value="DEAD_box_RNA_helicases"/>
</dbReference>
<evidence type="ECO:0000259" key="10">
    <source>
        <dbReference type="PROSITE" id="PS51195"/>
    </source>
</evidence>
<dbReference type="PROSITE" id="PS51195">
    <property type="entry name" value="Q_MOTIF"/>
    <property type="match status" value="1"/>
</dbReference>
<keyword evidence="3 11" id="KW-0378">Hydrolase</keyword>
<protein>
    <recommendedName>
        <fullName evidence="1">RNA helicase</fullName>
        <ecNumber evidence="1">3.6.4.13</ecNumber>
    </recommendedName>
</protein>
<dbReference type="InterPro" id="IPR001650">
    <property type="entry name" value="Helicase_C-like"/>
</dbReference>
<dbReference type="InterPro" id="IPR014014">
    <property type="entry name" value="RNA_helicase_DEAD_Q_motif"/>
</dbReference>
<evidence type="ECO:0000256" key="2">
    <source>
        <dbReference type="ARBA" id="ARBA00022741"/>
    </source>
</evidence>
<evidence type="ECO:0000259" key="9">
    <source>
        <dbReference type="PROSITE" id="PS51194"/>
    </source>
</evidence>
<dbReference type="Proteomes" id="UP001215598">
    <property type="component" value="Unassembled WGS sequence"/>
</dbReference>
<evidence type="ECO:0000256" key="6">
    <source>
        <dbReference type="PROSITE-ProRule" id="PRU00552"/>
    </source>
</evidence>
<keyword evidence="5" id="KW-0067">ATP-binding</keyword>
<dbReference type="SMART" id="SM00487">
    <property type="entry name" value="DEXDc"/>
    <property type="match status" value="1"/>
</dbReference>
<dbReference type="EC" id="3.6.4.13" evidence="1"/>
<dbReference type="Pfam" id="PF00270">
    <property type="entry name" value="DEAD"/>
    <property type="match status" value="1"/>
</dbReference>
<dbReference type="AlphaFoldDB" id="A0AAD7KJC5"/>
<dbReference type="PANTHER" id="PTHR47963:SF8">
    <property type="entry name" value="ATP-DEPENDENT RNA HELICASE DEAD"/>
    <property type="match status" value="1"/>
</dbReference>
<keyword evidence="4" id="KW-0347">Helicase</keyword>
<evidence type="ECO:0000259" key="8">
    <source>
        <dbReference type="PROSITE" id="PS51192"/>
    </source>
</evidence>
<feature type="domain" description="DEAD-box RNA helicase Q" evidence="10">
    <location>
        <begin position="46"/>
        <end position="76"/>
    </location>
</feature>
<evidence type="ECO:0000256" key="1">
    <source>
        <dbReference type="ARBA" id="ARBA00012552"/>
    </source>
</evidence>
<accession>A0AAD7KJC5</accession>
<keyword evidence="2" id="KW-0547">Nucleotide-binding</keyword>
<evidence type="ECO:0000256" key="4">
    <source>
        <dbReference type="ARBA" id="ARBA00022806"/>
    </source>
</evidence>
<dbReference type="PROSITE" id="PS51192">
    <property type="entry name" value="HELICASE_ATP_BIND_1"/>
    <property type="match status" value="1"/>
</dbReference>
<sequence>MGSLQKCWRIRCRQFSSTKATFSHSFEARHAWEDNLKNAKAPAPTKSFEDLGLHPPIVSALQAFPQSIKAPTRTQQLLIPAVVDGRDIFLHDSTGSGKSFGLVLALLNRTRMKQNAITSIFIVPHRDLAYQFHHWVERLFAGSSIDSIAQVLTRDSPELYLPSLSKSPPHLLFATPQALMDAWGKQPDILRLDTLSAIVVDEADYLISTVDASRRARNSPRLNKKKKQHPGETREFLNVVYGNNAQSEDDEYVDPRNRSPQLILSSATLPEHLVDYVSDESGWIGRDDWVRISGTTSSRQRTSSVVSHSVLVVSEDLVRNITGARQSSENDFRPADEGTDDPVPESVLDPALAQKYAQTPSPFNPLALETIAMILAAEVPSIALLVVPSTAPVQRAILELREVGVHAHGLDWVKARDGRPSGPTLIVSTWANTRGLDVRELSHVFVFGIPDGGPSTYVHIAGRVGRLESSAKRRRGKVVLLVAPREEEAARELLQTIKEEPVLQEIIDG</sequence>
<dbReference type="Gene3D" id="3.40.50.300">
    <property type="entry name" value="P-loop containing nucleotide triphosphate hydrolases"/>
    <property type="match status" value="2"/>
</dbReference>
<keyword evidence="12" id="KW-1185">Reference proteome</keyword>
<dbReference type="GO" id="GO:0016787">
    <property type="term" value="F:hydrolase activity"/>
    <property type="evidence" value="ECO:0007669"/>
    <property type="project" value="UniProtKB-KW"/>
</dbReference>
<dbReference type="GO" id="GO:0005524">
    <property type="term" value="F:ATP binding"/>
    <property type="evidence" value="ECO:0007669"/>
    <property type="project" value="UniProtKB-KW"/>
</dbReference>
<dbReference type="Pfam" id="PF00271">
    <property type="entry name" value="Helicase_C"/>
    <property type="match status" value="1"/>
</dbReference>
<dbReference type="EMBL" id="JARKIB010000001">
    <property type="protein sequence ID" value="KAJ7786198.1"/>
    <property type="molecule type" value="Genomic_DNA"/>
</dbReference>
<feature type="domain" description="Helicase C-terminal" evidence="9">
    <location>
        <begin position="367"/>
        <end position="509"/>
    </location>
</feature>
<dbReference type="PROSITE" id="PS51194">
    <property type="entry name" value="HELICASE_CTER"/>
    <property type="match status" value="1"/>
</dbReference>
<dbReference type="InterPro" id="IPR014001">
    <property type="entry name" value="Helicase_ATP-bd"/>
</dbReference>
<dbReference type="SUPFAM" id="SSF52540">
    <property type="entry name" value="P-loop containing nucleoside triphosphate hydrolases"/>
    <property type="match status" value="2"/>
</dbReference>
<gene>
    <name evidence="11" type="ORF">B0H16DRAFT_1355440</name>
</gene>
<proteinExistence type="predicted"/>
<dbReference type="GO" id="GO:0003724">
    <property type="term" value="F:RNA helicase activity"/>
    <property type="evidence" value="ECO:0007669"/>
    <property type="project" value="UniProtKB-EC"/>
</dbReference>
<evidence type="ECO:0000313" key="11">
    <source>
        <dbReference type="EMBL" id="KAJ7786198.1"/>
    </source>
</evidence>
<feature type="domain" description="Helicase ATP-binding" evidence="8">
    <location>
        <begin position="79"/>
        <end position="271"/>
    </location>
</feature>
<feature type="region of interest" description="Disordered" evidence="7">
    <location>
        <begin position="323"/>
        <end position="346"/>
    </location>
</feature>
<evidence type="ECO:0000256" key="7">
    <source>
        <dbReference type="SAM" id="MobiDB-lite"/>
    </source>
</evidence>
<evidence type="ECO:0000256" key="3">
    <source>
        <dbReference type="ARBA" id="ARBA00022801"/>
    </source>
</evidence>
<dbReference type="InterPro" id="IPR011545">
    <property type="entry name" value="DEAD/DEAH_box_helicase_dom"/>
</dbReference>
<dbReference type="GO" id="GO:0003723">
    <property type="term" value="F:RNA binding"/>
    <property type="evidence" value="ECO:0007669"/>
    <property type="project" value="TreeGrafter"/>
</dbReference>
<reference evidence="11" key="1">
    <citation type="submission" date="2023-03" db="EMBL/GenBank/DDBJ databases">
        <title>Massive genome expansion in bonnet fungi (Mycena s.s.) driven by repeated elements and novel gene families across ecological guilds.</title>
        <authorList>
            <consortium name="Lawrence Berkeley National Laboratory"/>
            <person name="Harder C.B."/>
            <person name="Miyauchi S."/>
            <person name="Viragh M."/>
            <person name="Kuo A."/>
            <person name="Thoen E."/>
            <person name="Andreopoulos B."/>
            <person name="Lu D."/>
            <person name="Skrede I."/>
            <person name="Drula E."/>
            <person name="Henrissat B."/>
            <person name="Morin E."/>
            <person name="Kohler A."/>
            <person name="Barry K."/>
            <person name="LaButti K."/>
            <person name="Morin E."/>
            <person name="Salamov A."/>
            <person name="Lipzen A."/>
            <person name="Mereny Z."/>
            <person name="Hegedus B."/>
            <person name="Baldrian P."/>
            <person name="Stursova M."/>
            <person name="Weitz H."/>
            <person name="Taylor A."/>
            <person name="Grigoriev I.V."/>
            <person name="Nagy L.G."/>
            <person name="Martin F."/>
            <person name="Kauserud H."/>
        </authorList>
    </citation>
    <scope>NUCLEOTIDE SEQUENCE</scope>
    <source>
        <strain evidence="11">CBHHK182m</strain>
    </source>
</reference>